<feature type="chain" id="PRO_5008921767" evidence="1">
    <location>
        <begin position="33"/>
        <end position="318"/>
    </location>
</feature>
<sequence>MKKYRIGKMKKRTVSTALAAIMFMMACMPVFAQGENTEAAEETAVASENTEESRPFLALGADLKESEKAVVLDLLGLSGADLSGYDVITITNEEEHAFLGDYVAADVIGTRSLSSVLVEKREAGHGVVVTTKNISYCTTGMYRNALITAGLEDADITVAGPFSITGTAALVGAMKAYSVMTGEEISQESMDAATNELVVTGELADSIGDSDKVEELIALIKQQVIENNLDSEEEIRDAIKKGAEELNIELSDADIDKIISLMDKISGLDLDIDAIKNQAKELYDRLSDLNVDTDGIMEKIGNFFSKLVDAIVKFFESL</sequence>
<evidence type="ECO:0000313" key="2">
    <source>
        <dbReference type="EMBL" id="SCP96389.1"/>
    </source>
</evidence>
<dbReference type="Proteomes" id="UP000199315">
    <property type="component" value="Unassembled WGS sequence"/>
</dbReference>
<organism evidence="2 3">
    <name type="scientific">Anaerobium acetethylicum</name>
    <dbReference type="NCBI Taxonomy" id="1619234"/>
    <lineage>
        <taxon>Bacteria</taxon>
        <taxon>Bacillati</taxon>
        <taxon>Bacillota</taxon>
        <taxon>Clostridia</taxon>
        <taxon>Lachnospirales</taxon>
        <taxon>Lachnospiraceae</taxon>
        <taxon>Anaerobium</taxon>
    </lineage>
</organism>
<name>A0A1D3TRP3_9FIRM</name>
<keyword evidence="1" id="KW-0732">Signal</keyword>
<feature type="signal peptide" evidence="1">
    <location>
        <begin position="1"/>
        <end position="32"/>
    </location>
</feature>
<proteinExistence type="predicted"/>
<protein>
    <submittedName>
        <fullName evidence="2">Uncharacterized protein YpuA, DUF1002 family</fullName>
    </submittedName>
</protein>
<gene>
    <name evidence="2" type="ORF">SAMN05421730_1004151</name>
</gene>
<reference evidence="2 3" key="1">
    <citation type="submission" date="2016-09" db="EMBL/GenBank/DDBJ databases">
        <authorList>
            <person name="Capua I."/>
            <person name="De Benedictis P."/>
            <person name="Joannis T."/>
            <person name="Lombin L.H."/>
            <person name="Cattoli G."/>
        </authorList>
    </citation>
    <scope>NUCLEOTIDE SEQUENCE [LARGE SCALE GENOMIC DNA]</scope>
    <source>
        <strain evidence="2 3">GluBS11</strain>
    </source>
</reference>
<evidence type="ECO:0000256" key="1">
    <source>
        <dbReference type="SAM" id="SignalP"/>
    </source>
</evidence>
<keyword evidence="3" id="KW-1185">Reference proteome</keyword>
<dbReference type="EMBL" id="FMKA01000004">
    <property type="protein sequence ID" value="SCP96389.1"/>
    <property type="molecule type" value="Genomic_DNA"/>
</dbReference>
<dbReference type="RefSeq" id="WP_242875475.1">
    <property type="nucleotide sequence ID" value="NZ_FMKA01000004.1"/>
</dbReference>
<dbReference type="STRING" id="1619234.SAMN05421730_1004151"/>
<accession>A0A1D3TRP3</accession>
<evidence type="ECO:0000313" key="3">
    <source>
        <dbReference type="Proteomes" id="UP000199315"/>
    </source>
</evidence>
<dbReference type="AlphaFoldDB" id="A0A1D3TRP3"/>
<dbReference type="Pfam" id="PF06207">
    <property type="entry name" value="DUF1002"/>
    <property type="match status" value="1"/>
</dbReference>
<dbReference type="PROSITE" id="PS51257">
    <property type="entry name" value="PROKAR_LIPOPROTEIN"/>
    <property type="match status" value="1"/>
</dbReference>
<dbReference type="InterPro" id="IPR009343">
    <property type="entry name" value="DUF1002"/>
</dbReference>